<dbReference type="InterPro" id="IPR001810">
    <property type="entry name" value="F-box_dom"/>
</dbReference>
<dbReference type="SMART" id="SM00256">
    <property type="entry name" value="FBOX"/>
    <property type="match status" value="1"/>
</dbReference>
<sequence>MPISPEPRWTCCRMRSSWGWPLPKRRYQSIPTEELQVCRSSSQSNCSLLPQEIIYEILLRLPVQSLCRFRCVSPLGRSIISDPHFISSHFAGSTTSLKMLISVIVCVLRGVLYFVHDYDEEDYFVASDVRSENFQAPLPAECRYDSYVDLMEVGGRVALVDYNTTVEEGFDGEIRVWILKDLYEQVWSSKVDIPSLHLDHETLSVKPRSIGVTHTGELVFAQSL</sequence>
<dbReference type="Proteomes" id="UP000233551">
    <property type="component" value="Unassembled WGS sequence"/>
</dbReference>
<dbReference type="InterPro" id="IPR013187">
    <property type="entry name" value="F-box-assoc_dom_typ3"/>
</dbReference>
<dbReference type="CDD" id="cd22157">
    <property type="entry name" value="F-box_AtFBW1-like"/>
    <property type="match status" value="1"/>
</dbReference>
<dbReference type="AlphaFoldDB" id="A0A2I0LFB5"/>
<proteinExistence type="predicted"/>
<feature type="domain" description="F-box" evidence="1">
    <location>
        <begin position="49"/>
        <end position="88"/>
    </location>
</feature>
<dbReference type="PANTHER" id="PTHR31111:SF138">
    <property type="entry name" value="F-BOX ASSOCIATED DOMAIN-CONTAINING PROTEIN"/>
    <property type="match status" value="1"/>
</dbReference>
<comment type="caution">
    <text evidence="2">The sequence shown here is derived from an EMBL/GenBank/DDBJ whole genome shotgun (WGS) entry which is preliminary data.</text>
</comment>
<dbReference type="Pfam" id="PF08268">
    <property type="entry name" value="FBA_3"/>
    <property type="match status" value="1"/>
</dbReference>
<name>A0A2I0LFB5_PUNGR</name>
<dbReference type="Gene3D" id="1.20.1280.50">
    <property type="match status" value="1"/>
</dbReference>
<dbReference type="PANTHER" id="PTHR31111">
    <property type="entry name" value="BNAA05G37150D PROTEIN-RELATED"/>
    <property type="match status" value="1"/>
</dbReference>
<dbReference type="EMBL" id="PGOL01000030">
    <property type="protein sequence ID" value="PKI78906.1"/>
    <property type="molecule type" value="Genomic_DNA"/>
</dbReference>
<evidence type="ECO:0000313" key="2">
    <source>
        <dbReference type="EMBL" id="PKI78906.1"/>
    </source>
</evidence>
<dbReference type="SUPFAM" id="SSF81383">
    <property type="entry name" value="F-box domain"/>
    <property type="match status" value="1"/>
</dbReference>
<accession>A0A2I0LFB5</accession>
<organism evidence="2 3">
    <name type="scientific">Punica granatum</name>
    <name type="common">Pomegranate</name>
    <dbReference type="NCBI Taxonomy" id="22663"/>
    <lineage>
        <taxon>Eukaryota</taxon>
        <taxon>Viridiplantae</taxon>
        <taxon>Streptophyta</taxon>
        <taxon>Embryophyta</taxon>
        <taxon>Tracheophyta</taxon>
        <taxon>Spermatophyta</taxon>
        <taxon>Magnoliopsida</taxon>
        <taxon>eudicotyledons</taxon>
        <taxon>Gunneridae</taxon>
        <taxon>Pentapetalae</taxon>
        <taxon>rosids</taxon>
        <taxon>malvids</taxon>
        <taxon>Myrtales</taxon>
        <taxon>Lythraceae</taxon>
        <taxon>Punica</taxon>
    </lineage>
</organism>
<gene>
    <name evidence="2" type="ORF">CRG98_000679</name>
</gene>
<dbReference type="Pfam" id="PF00646">
    <property type="entry name" value="F-box"/>
    <property type="match status" value="1"/>
</dbReference>
<protein>
    <recommendedName>
        <fullName evidence="1">F-box domain-containing protein</fullName>
    </recommendedName>
</protein>
<dbReference type="InterPro" id="IPR017451">
    <property type="entry name" value="F-box-assoc_interact_dom"/>
</dbReference>
<reference evidence="2 3" key="1">
    <citation type="submission" date="2017-11" db="EMBL/GenBank/DDBJ databases">
        <title>De-novo sequencing of pomegranate (Punica granatum L.) genome.</title>
        <authorList>
            <person name="Akparov Z."/>
            <person name="Amiraslanov A."/>
            <person name="Hajiyeva S."/>
            <person name="Abbasov M."/>
            <person name="Kaur K."/>
            <person name="Hamwieh A."/>
            <person name="Solovyev V."/>
            <person name="Salamov A."/>
            <person name="Braich B."/>
            <person name="Kosarev P."/>
            <person name="Mahmoud A."/>
            <person name="Hajiyev E."/>
            <person name="Babayeva S."/>
            <person name="Izzatullayeva V."/>
            <person name="Mammadov A."/>
            <person name="Mammadov A."/>
            <person name="Sharifova S."/>
            <person name="Ojaghi J."/>
            <person name="Eynullazada K."/>
            <person name="Bayramov B."/>
            <person name="Abdulazimova A."/>
            <person name="Shahmuradov I."/>
        </authorList>
    </citation>
    <scope>NUCLEOTIDE SEQUENCE [LARGE SCALE GENOMIC DNA]</scope>
    <source>
        <strain evidence="3">cv. AG2017</strain>
        <tissue evidence="2">Leaf</tissue>
    </source>
</reference>
<evidence type="ECO:0000259" key="1">
    <source>
        <dbReference type="SMART" id="SM00256"/>
    </source>
</evidence>
<evidence type="ECO:0000313" key="3">
    <source>
        <dbReference type="Proteomes" id="UP000233551"/>
    </source>
</evidence>
<dbReference type="InterPro" id="IPR036047">
    <property type="entry name" value="F-box-like_dom_sf"/>
</dbReference>
<keyword evidence="3" id="KW-1185">Reference proteome</keyword>
<dbReference type="NCBIfam" id="TIGR01640">
    <property type="entry name" value="F_box_assoc_1"/>
    <property type="match status" value="1"/>
</dbReference>